<accession>A0ABR1EI91</accession>
<organism evidence="1 2">
    <name type="scientific">Necator americanus</name>
    <name type="common">Human hookworm</name>
    <dbReference type="NCBI Taxonomy" id="51031"/>
    <lineage>
        <taxon>Eukaryota</taxon>
        <taxon>Metazoa</taxon>
        <taxon>Ecdysozoa</taxon>
        <taxon>Nematoda</taxon>
        <taxon>Chromadorea</taxon>
        <taxon>Rhabditida</taxon>
        <taxon>Rhabditina</taxon>
        <taxon>Rhabditomorpha</taxon>
        <taxon>Strongyloidea</taxon>
        <taxon>Ancylostomatidae</taxon>
        <taxon>Bunostominae</taxon>
        <taxon>Necator</taxon>
    </lineage>
</organism>
<comment type="caution">
    <text evidence="1">The sequence shown here is derived from an EMBL/GenBank/DDBJ whole genome shotgun (WGS) entry which is preliminary data.</text>
</comment>
<evidence type="ECO:0000313" key="2">
    <source>
        <dbReference type="Proteomes" id="UP001303046"/>
    </source>
</evidence>
<keyword evidence="2" id="KW-1185">Reference proteome</keyword>
<dbReference type="Proteomes" id="UP001303046">
    <property type="component" value="Unassembled WGS sequence"/>
</dbReference>
<evidence type="ECO:0000313" key="1">
    <source>
        <dbReference type="EMBL" id="KAK6762410.1"/>
    </source>
</evidence>
<name>A0ABR1EI91_NECAM</name>
<reference evidence="1 2" key="1">
    <citation type="submission" date="2023-08" db="EMBL/GenBank/DDBJ databases">
        <title>A Necator americanus chromosomal reference genome.</title>
        <authorList>
            <person name="Ilik V."/>
            <person name="Petrzelkova K.J."/>
            <person name="Pardy F."/>
            <person name="Fuh T."/>
            <person name="Niatou-Singa F.S."/>
            <person name="Gouil Q."/>
            <person name="Baker L."/>
            <person name="Ritchie M.E."/>
            <person name="Jex A.R."/>
            <person name="Gazzola D."/>
            <person name="Li H."/>
            <person name="Toshio Fujiwara R."/>
            <person name="Zhan B."/>
            <person name="Aroian R.V."/>
            <person name="Pafco B."/>
            <person name="Schwarz E.M."/>
        </authorList>
    </citation>
    <scope>NUCLEOTIDE SEQUENCE [LARGE SCALE GENOMIC DNA]</scope>
    <source>
        <strain evidence="1 2">Aroian</strain>
        <tissue evidence="1">Whole animal</tissue>
    </source>
</reference>
<proteinExistence type="predicted"/>
<dbReference type="EMBL" id="JAVFWL010000006">
    <property type="protein sequence ID" value="KAK6762410.1"/>
    <property type="molecule type" value="Genomic_DNA"/>
</dbReference>
<protein>
    <submittedName>
        <fullName evidence="1">Uncharacterized protein</fullName>
    </submittedName>
</protein>
<gene>
    <name evidence="1" type="primary">Necator_chrX.g23378</name>
    <name evidence="1" type="ORF">RB195_023215</name>
</gene>
<sequence length="90" mass="10602">MDSAGICEFTGTKNAEKEAMNQKVTDYFNETIERREDGYYVRLPYKDNHHPLSNNRNIAVKRLHSVINMLRNDTDLLKNYDNTHRDQQKG</sequence>